<keyword evidence="9" id="KW-1185">Reference proteome</keyword>
<dbReference type="PANTHER" id="PTHR10869">
    <property type="entry name" value="PROLYL 4-HYDROXYLASE ALPHA SUBUNIT"/>
    <property type="match status" value="1"/>
</dbReference>
<keyword evidence="5" id="KW-0560">Oxidoreductase</keyword>
<evidence type="ECO:0000256" key="4">
    <source>
        <dbReference type="ARBA" id="ARBA00022964"/>
    </source>
</evidence>
<dbReference type="InterPro" id="IPR044862">
    <property type="entry name" value="Pro_4_hyd_alph_FE2OG_OXY"/>
</dbReference>
<dbReference type="InterPro" id="IPR005123">
    <property type="entry name" value="Oxoglu/Fe-dep_dioxygenase_dom"/>
</dbReference>
<comment type="cofactor">
    <cofactor evidence="1">
        <name>L-ascorbate</name>
        <dbReference type="ChEBI" id="CHEBI:38290"/>
    </cofactor>
</comment>
<feature type="domain" description="Fe2OG dioxygenase" evidence="7">
    <location>
        <begin position="180"/>
        <end position="289"/>
    </location>
</feature>
<evidence type="ECO:0000259" key="7">
    <source>
        <dbReference type="PROSITE" id="PS51471"/>
    </source>
</evidence>
<dbReference type="Proteomes" id="UP000192761">
    <property type="component" value="Unassembled WGS sequence"/>
</dbReference>
<protein>
    <submittedName>
        <fullName evidence="8">Prolyl 4-hydroxylase</fullName>
    </submittedName>
</protein>
<dbReference type="STRING" id="1121001.SAMN02745857_00065"/>
<proteinExistence type="predicted"/>
<gene>
    <name evidence="8" type="ORF">SAMN02745857_00065</name>
</gene>
<keyword evidence="2" id="KW-0479">Metal-binding</keyword>
<dbReference type="SMART" id="SM00702">
    <property type="entry name" value="P4Hc"/>
    <property type="match status" value="1"/>
</dbReference>
<dbReference type="InterPro" id="IPR006620">
    <property type="entry name" value="Pro_4_hyd_alph"/>
</dbReference>
<evidence type="ECO:0000256" key="5">
    <source>
        <dbReference type="ARBA" id="ARBA00023002"/>
    </source>
</evidence>
<sequence length="294" mass="32508">MDKIAELSPEWQSWLQDNLARGCTPQSLVEVMVSHQFEPMFANAIVFHFSALRQVPAAQASEPSAGQRAAQTGYQYEAPRLAPAGNTIQTHDLTVRVVTRINKPYVVVLENVLTAEECDEMIRLSSDKLKRSMTVDPKTGGDAVIADRTSYGAFFAINENPLIANIDRRLAELMSWPVENGEGIQILNYKVGGEYKPHFDYFPPSDEGSKVHLGQGGQRISTLVMYLNDVPAGGETIFPELGLAVAPKKGSAVYFEYCNSLDQVDPLTLHGGNPVIEGEKWIATKWLRQHRYGG</sequence>
<keyword evidence="4" id="KW-0223">Dioxygenase</keyword>
<dbReference type="Pfam" id="PF13640">
    <property type="entry name" value="2OG-FeII_Oxy_3"/>
    <property type="match status" value="1"/>
</dbReference>
<evidence type="ECO:0000256" key="6">
    <source>
        <dbReference type="ARBA" id="ARBA00023004"/>
    </source>
</evidence>
<dbReference type="InterPro" id="IPR045054">
    <property type="entry name" value="P4HA-like"/>
</dbReference>
<dbReference type="GO" id="GO:0005506">
    <property type="term" value="F:iron ion binding"/>
    <property type="evidence" value="ECO:0007669"/>
    <property type="project" value="InterPro"/>
</dbReference>
<evidence type="ECO:0000313" key="9">
    <source>
        <dbReference type="Proteomes" id="UP000192761"/>
    </source>
</evidence>
<dbReference type="PANTHER" id="PTHR10869:SF246">
    <property type="entry name" value="TRANSMEMBRANE PROLYL 4-HYDROXYLASE"/>
    <property type="match status" value="1"/>
</dbReference>
<accession>A0A1W1WWM5</accession>
<evidence type="ECO:0000313" key="8">
    <source>
        <dbReference type="EMBL" id="SMC15970.1"/>
    </source>
</evidence>
<dbReference type="AlphaFoldDB" id="A0A1W1WWM5"/>
<organism evidence="8 9">
    <name type="scientific">Andreprevotia lacus DSM 23236</name>
    <dbReference type="NCBI Taxonomy" id="1121001"/>
    <lineage>
        <taxon>Bacteria</taxon>
        <taxon>Pseudomonadati</taxon>
        <taxon>Pseudomonadota</taxon>
        <taxon>Betaproteobacteria</taxon>
        <taxon>Neisseriales</taxon>
        <taxon>Chitinibacteraceae</taxon>
        <taxon>Andreprevotia</taxon>
    </lineage>
</organism>
<evidence type="ECO:0000256" key="3">
    <source>
        <dbReference type="ARBA" id="ARBA00022896"/>
    </source>
</evidence>
<evidence type="ECO:0000256" key="2">
    <source>
        <dbReference type="ARBA" id="ARBA00022723"/>
    </source>
</evidence>
<dbReference type="RefSeq" id="WP_084088552.1">
    <property type="nucleotide sequence ID" value="NZ_FWXD01000001.1"/>
</dbReference>
<reference evidence="8 9" key="1">
    <citation type="submission" date="2017-04" db="EMBL/GenBank/DDBJ databases">
        <authorList>
            <person name="Afonso C.L."/>
            <person name="Miller P.J."/>
            <person name="Scott M.A."/>
            <person name="Spackman E."/>
            <person name="Goraichik I."/>
            <person name="Dimitrov K.M."/>
            <person name="Suarez D.L."/>
            <person name="Swayne D.E."/>
        </authorList>
    </citation>
    <scope>NUCLEOTIDE SEQUENCE [LARGE SCALE GENOMIC DNA]</scope>
    <source>
        <strain evidence="8 9">DSM 23236</strain>
    </source>
</reference>
<keyword evidence="6" id="KW-0408">Iron</keyword>
<dbReference type="GO" id="GO:0031418">
    <property type="term" value="F:L-ascorbic acid binding"/>
    <property type="evidence" value="ECO:0007669"/>
    <property type="project" value="UniProtKB-KW"/>
</dbReference>
<name>A0A1W1WWM5_9NEIS</name>
<evidence type="ECO:0000256" key="1">
    <source>
        <dbReference type="ARBA" id="ARBA00001961"/>
    </source>
</evidence>
<dbReference type="EMBL" id="FWXD01000001">
    <property type="protein sequence ID" value="SMC15970.1"/>
    <property type="molecule type" value="Genomic_DNA"/>
</dbReference>
<dbReference type="OrthoDB" id="269774at2"/>
<dbReference type="Gene3D" id="2.60.120.620">
    <property type="entry name" value="q2cbj1_9rhob like domain"/>
    <property type="match status" value="1"/>
</dbReference>
<dbReference type="GO" id="GO:0004656">
    <property type="term" value="F:procollagen-proline 4-dioxygenase activity"/>
    <property type="evidence" value="ECO:0007669"/>
    <property type="project" value="TreeGrafter"/>
</dbReference>
<keyword evidence="3" id="KW-0847">Vitamin C</keyword>
<dbReference type="PROSITE" id="PS51471">
    <property type="entry name" value="FE2OG_OXY"/>
    <property type="match status" value="1"/>
</dbReference>